<feature type="region of interest" description="Disordered" evidence="1">
    <location>
        <begin position="32"/>
        <end position="91"/>
    </location>
</feature>
<accession>A0ABR1IU16</accession>
<organism evidence="2 3">
    <name type="scientific">Marasmiellus scandens</name>
    <dbReference type="NCBI Taxonomy" id="2682957"/>
    <lineage>
        <taxon>Eukaryota</taxon>
        <taxon>Fungi</taxon>
        <taxon>Dikarya</taxon>
        <taxon>Basidiomycota</taxon>
        <taxon>Agaricomycotina</taxon>
        <taxon>Agaricomycetes</taxon>
        <taxon>Agaricomycetidae</taxon>
        <taxon>Agaricales</taxon>
        <taxon>Marasmiineae</taxon>
        <taxon>Omphalotaceae</taxon>
        <taxon>Marasmiellus</taxon>
    </lineage>
</organism>
<keyword evidence="3" id="KW-1185">Reference proteome</keyword>
<sequence>MAFSRNVAQMRHFAHTQNSVFDNTNMQFIAGNRFNHRNSPPSYAPGYNAHTSSGSQLRQPPQLSPGRPSLPNNHYTLPVDRHSTASTLSQGARPQKKFYVFIGPADWTTDSRTNLQKLRQIMQHFDDRSLVPKDPDTIEYIDQERRLLRLAFSSEGDADEFTTYFGEHVRQLPREYKKMRAHIQL</sequence>
<name>A0ABR1IU16_9AGAR</name>
<dbReference type="Proteomes" id="UP001498398">
    <property type="component" value="Unassembled WGS sequence"/>
</dbReference>
<comment type="caution">
    <text evidence="2">The sequence shown here is derived from an EMBL/GenBank/DDBJ whole genome shotgun (WGS) entry which is preliminary data.</text>
</comment>
<evidence type="ECO:0000313" key="3">
    <source>
        <dbReference type="Proteomes" id="UP001498398"/>
    </source>
</evidence>
<proteinExistence type="predicted"/>
<protein>
    <submittedName>
        <fullName evidence="2">Uncharacterized protein</fullName>
    </submittedName>
</protein>
<evidence type="ECO:0000256" key="1">
    <source>
        <dbReference type="SAM" id="MobiDB-lite"/>
    </source>
</evidence>
<reference evidence="2 3" key="1">
    <citation type="submission" date="2024-01" db="EMBL/GenBank/DDBJ databases">
        <title>A draft genome for the cacao thread blight pathogen Marasmiellus scandens.</title>
        <authorList>
            <person name="Baruah I.K."/>
            <person name="Leung J."/>
            <person name="Bukari Y."/>
            <person name="Amoako-Attah I."/>
            <person name="Meinhardt L.W."/>
            <person name="Bailey B.A."/>
            <person name="Cohen S.P."/>
        </authorList>
    </citation>
    <scope>NUCLEOTIDE SEQUENCE [LARGE SCALE GENOMIC DNA]</scope>
    <source>
        <strain evidence="2 3">GH-19</strain>
    </source>
</reference>
<dbReference type="EMBL" id="JBANRG010000075">
    <property type="protein sequence ID" value="KAK7439003.1"/>
    <property type="molecule type" value="Genomic_DNA"/>
</dbReference>
<evidence type="ECO:0000313" key="2">
    <source>
        <dbReference type="EMBL" id="KAK7439003.1"/>
    </source>
</evidence>
<gene>
    <name evidence="2" type="ORF">VKT23_017709</name>
</gene>
<feature type="compositionally biased region" description="Polar residues" evidence="1">
    <location>
        <begin position="49"/>
        <end position="61"/>
    </location>
</feature>